<dbReference type="AlphaFoldDB" id="A0A2Z7CW42"/>
<evidence type="ECO:0000313" key="2">
    <source>
        <dbReference type="Proteomes" id="UP000250235"/>
    </source>
</evidence>
<reference evidence="1 2" key="1">
    <citation type="journal article" date="2015" name="Proc. Natl. Acad. Sci. U.S.A.">
        <title>The resurrection genome of Boea hygrometrica: A blueprint for survival of dehydration.</title>
        <authorList>
            <person name="Xiao L."/>
            <person name="Yang G."/>
            <person name="Zhang L."/>
            <person name="Yang X."/>
            <person name="Zhao S."/>
            <person name="Ji Z."/>
            <person name="Zhou Q."/>
            <person name="Hu M."/>
            <person name="Wang Y."/>
            <person name="Chen M."/>
            <person name="Xu Y."/>
            <person name="Jin H."/>
            <person name="Xiao X."/>
            <person name="Hu G."/>
            <person name="Bao F."/>
            <person name="Hu Y."/>
            <person name="Wan P."/>
            <person name="Li L."/>
            <person name="Deng X."/>
            <person name="Kuang T."/>
            <person name="Xiang C."/>
            <person name="Zhu J.K."/>
            <person name="Oliver M.J."/>
            <person name="He Y."/>
        </authorList>
    </citation>
    <scope>NUCLEOTIDE SEQUENCE [LARGE SCALE GENOMIC DNA]</scope>
    <source>
        <strain evidence="2">cv. XS01</strain>
    </source>
</reference>
<gene>
    <name evidence="1" type="ORF">F511_43816</name>
</gene>
<protein>
    <submittedName>
        <fullName evidence="1">Uncharacterized protein</fullName>
    </submittedName>
</protein>
<evidence type="ECO:0000313" key="1">
    <source>
        <dbReference type="EMBL" id="KZV51280.1"/>
    </source>
</evidence>
<sequence length="64" mass="6571">MGFDGAEQVGFTYCRAEPPPPPAAAVAVAVAAASSPEFVPAKFDEENPSAQISSALLVQYDEGT</sequence>
<keyword evidence="2" id="KW-1185">Reference proteome</keyword>
<accession>A0A2Z7CW42</accession>
<name>A0A2Z7CW42_9LAMI</name>
<organism evidence="1 2">
    <name type="scientific">Dorcoceras hygrometricum</name>
    <dbReference type="NCBI Taxonomy" id="472368"/>
    <lineage>
        <taxon>Eukaryota</taxon>
        <taxon>Viridiplantae</taxon>
        <taxon>Streptophyta</taxon>
        <taxon>Embryophyta</taxon>
        <taxon>Tracheophyta</taxon>
        <taxon>Spermatophyta</taxon>
        <taxon>Magnoliopsida</taxon>
        <taxon>eudicotyledons</taxon>
        <taxon>Gunneridae</taxon>
        <taxon>Pentapetalae</taxon>
        <taxon>asterids</taxon>
        <taxon>lamiids</taxon>
        <taxon>Lamiales</taxon>
        <taxon>Gesneriaceae</taxon>
        <taxon>Didymocarpoideae</taxon>
        <taxon>Trichosporeae</taxon>
        <taxon>Loxocarpinae</taxon>
        <taxon>Dorcoceras</taxon>
    </lineage>
</organism>
<dbReference type="Proteomes" id="UP000250235">
    <property type="component" value="Unassembled WGS sequence"/>
</dbReference>
<proteinExistence type="predicted"/>
<dbReference type="EMBL" id="KQ991824">
    <property type="protein sequence ID" value="KZV51280.1"/>
    <property type="molecule type" value="Genomic_DNA"/>
</dbReference>